<accession>A0A9D4X3Y9</accession>
<reference evidence="1 2" key="1">
    <citation type="journal article" date="2022" name="Nat. Genet.">
        <title>Improved pea reference genome and pan-genome highlight genomic features and evolutionary characteristics.</title>
        <authorList>
            <person name="Yang T."/>
            <person name="Liu R."/>
            <person name="Luo Y."/>
            <person name="Hu S."/>
            <person name="Wang D."/>
            <person name="Wang C."/>
            <person name="Pandey M.K."/>
            <person name="Ge S."/>
            <person name="Xu Q."/>
            <person name="Li N."/>
            <person name="Li G."/>
            <person name="Huang Y."/>
            <person name="Saxena R.K."/>
            <person name="Ji Y."/>
            <person name="Li M."/>
            <person name="Yan X."/>
            <person name="He Y."/>
            <person name="Liu Y."/>
            <person name="Wang X."/>
            <person name="Xiang C."/>
            <person name="Varshney R.K."/>
            <person name="Ding H."/>
            <person name="Gao S."/>
            <person name="Zong X."/>
        </authorList>
    </citation>
    <scope>NUCLEOTIDE SEQUENCE [LARGE SCALE GENOMIC DNA]</scope>
    <source>
        <strain evidence="1 2">cv. Zhongwan 6</strain>
    </source>
</reference>
<organism evidence="1 2">
    <name type="scientific">Pisum sativum</name>
    <name type="common">Garden pea</name>
    <name type="synonym">Lathyrus oleraceus</name>
    <dbReference type="NCBI Taxonomy" id="3888"/>
    <lineage>
        <taxon>Eukaryota</taxon>
        <taxon>Viridiplantae</taxon>
        <taxon>Streptophyta</taxon>
        <taxon>Embryophyta</taxon>
        <taxon>Tracheophyta</taxon>
        <taxon>Spermatophyta</taxon>
        <taxon>Magnoliopsida</taxon>
        <taxon>eudicotyledons</taxon>
        <taxon>Gunneridae</taxon>
        <taxon>Pentapetalae</taxon>
        <taxon>rosids</taxon>
        <taxon>fabids</taxon>
        <taxon>Fabales</taxon>
        <taxon>Fabaceae</taxon>
        <taxon>Papilionoideae</taxon>
        <taxon>50 kb inversion clade</taxon>
        <taxon>NPAAA clade</taxon>
        <taxon>Hologalegina</taxon>
        <taxon>IRL clade</taxon>
        <taxon>Fabeae</taxon>
        <taxon>Lathyrus</taxon>
    </lineage>
</organism>
<proteinExistence type="predicted"/>
<name>A0A9D4X3Y9_PEA</name>
<dbReference type="Gramene" id="Psat05G0770300-T1">
    <property type="protein sequence ID" value="KAI5413194.1"/>
    <property type="gene ID" value="KIW84_057703"/>
</dbReference>
<protein>
    <submittedName>
        <fullName evidence="1">Uncharacterized protein</fullName>
    </submittedName>
</protein>
<evidence type="ECO:0000313" key="2">
    <source>
        <dbReference type="Proteomes" id="UP001058974"/>
    </source>
</evidence>
<evidence type="ECO:0000313" key="1">
    <source>
        <dbReference type="EMBL" id="KAI5413194.1"/>
    </source>
</evidence>
<dbReference type="AlphaFoldDB" id="A0A9D4X3Y9"/>
<dbReference type="Gene3D" id="2.40.70.10">
    <property type="entry name" value="Acid Proteases"/>
    <property type="match status" value="1"/>
</dbReference>
<gene>
    <name evidence="1" type="ORF">KIW84_057703</name>
</gene>
<keyword evidence="2" id="KW-1185">Reference proteome</keyword>
<comment type="caution">
    <text evidence="1">The sequence shown here is derived from an EMBL/GenBank/DDBJ whole genome shotgun (WGS) entry which is preliminary data.</text>
</comment>
<dbReference type="InterPro" id="IPR021109">
    <property type="entry name" value="Peptidase_aspartic_dom_sf"/>
</dbReference>
<dbReference type="EMBL" id="JAMSHJ010000005">
    <property type="protein sequence ID" value="KAI5413194.1"/>
    <property type="molecule type" value="Genomic_DNA"/>
</dbReference>
<sequence length="153" mass="17421">MVQKLGWQVETTPNFRVKLGDGFQTITRGKCMQVLFKTGEITCEIEAYLFDLDGVDVVVGVEWLKSLGDMIINWKKQTMKFWHEGKWVILRGIEGTPEAIPALQSIVGKASKVLKLFDDVFQEPNGLSPRRARDYAINLMLGQGVVNVRPYRY</sequence>
<dbReference type="Proteomes" id="UP001058974">
    <property type="component" value="Chromosome 5"/>
</dbReference>